<dbReference type="KEGG" id="lang:109344599"/>
<keyword evidence="2" id="KW-0812">Transmembrane</keyword>
<evidence type="ECO:0000313" key="4">
    <source>
        <dbReference type="Proteomes" id="UP000188354"/>
    </source>
</evidence>
<keyword evidence="2" id="KW-1133">Transmembrane helix</keyword>
<name>A0A4P1RMP2_LUPAN</name>
<feature type="transmembrane region" description="Helical" evidence="2">
    <location>
        <begin position="335"/>
        <end position="367"/>
    </location>
</feature>
<dbReference type="AlphaFoldDB" id="A0A4P1RMP2"/>
<evidence type="ECO:0000313" key="3">
    <source>
        <dbReference type="EMBL" id="OIW13920.1"/>
    </source>
</evidence>
<dbReference type="EMBL" id="CM007364">
    <property type="protein sequence ID" value="OIW13920.1"/>
    <property type="molecule type" value="Genomic_DNA"/>
</dbReference>
<accession>A0A4P1RMP2</accession>
<keyword evidence="4" id="KW-1185">Reference proteome</keyword>
<dbReference type="SUPFAM" id="SSF101447">
    <property type="entry name" value="Formin homology 2 domain (FH2 domain)"/>
    <property type="match status" value="1"/>
</dbReference>
<keyword evidence="2" id="KW-0472">Membrane</keyword>
<proteinExistence type="predicted"/>
<sequence>MPFPSNKITLTPFSHFLSLLHSPKRTNSLVVHTGFPTSLIDLFLKNRTRFKKHSPPPPPPPPSPPSPATTPTYQPISTIPLVVSENDDVSGRVSDRECGTGVAVLVKILVVLALIACVERLTVWITVLAFALVFLQYAGKRVVSLFSNANVAKLNNCASIEGSVSVSACVSCFQKVLQLNNCEAQSVQLGSTTSIDEIEVVESNCEESFFVDSNELDCVDESPIRVVKQCGIYEHKTKGNSRSYRFKSKLMKKFMPKKFLYSKKQKEKKRSIEVFETESGSEILSVLDEEESSLLVTTKLDYGKEEVINYGITCYQKSLLGKEEVKIERDGNSGFIILVVIALVGLVMGLFSALILIITWCFILKLVKTL</sequence>
<gene>
    <name evidence="3" type="ORF">TanjilG_31809</name>
</gene>
<evidence type="ECO:0000256" key="1">
    <source>
        <dbReference type="SAM" id="MobiDB-lite"/>
    </source>
</evidence>
<protein>
    <submittedName>
        <fullName evidence="3">Uncharacterized protein</fullName>
    </submittedName>
</protein>
<evidence type="ECO:0000256" key="2">
    <source>
        <dbReference type="SAM" id="Phobius"/>
    </source>
</evidence>
<dbReference type="Proteomes" id="UP000188354">
    <property type="component" value="Chromosome LG04"/>
</dbReference>
<dbReference type="PANTHER" id="PTHR36381">
    <property type="entry name" value="ETHYLENE-REGULATED TRANSCRIPT 2 (ERT2)"/>
    <property type="match status" value="1"/>
</dbReference>
<feature type="region of interest" description="Disordered" evidence="1">
    <location>
        <begin position="51"/>
        <end position="71"/>
    </location>
</feature>
<reference evidence="3 4" key="1">
    <citation type="journal article" date="2017" name="Plant Biotechnol. J.">
        <title>A comprehensive draft genome sequence for lupin (Lupinus angustifolius), an emerging health food: insights into plant-microbe interactions and legume evolution.</title>
        <authorList>
            <person name="Hane J.K."/>
            <person name="Ming Y."/>
            <person name="Kamphuis L.G."/>
            <person name="Nelson M.N."/>
            <person name="Garg G."/>
            <person name="Atkins C.A."/>
            <person name="Bayer P.E."/>
            <person name="Bravo A."/>
            <person name="Bringans S."/>
            <person name="Cannon S."/>
            <person name="Edwards D."/>
            <person name="Foley R."/>
            <person name="Gao L.L."/>
            <person name="Harrison M.J."/>
            <person name="Huang W."/>
            <person name="Hurgobin B."/>
            <person name="Li S."/>
            <person name="Liu C.W."/>
            <person name="McGrath A."/>
            <person name="Morahan G."/>
            <person name="Murray J."/>
            <person name="Weller J."/>
            <person name="Jian J."/>
            <person name="Singh K.B."/>
        </authorList>
    </citation>
    <scope>NUCLEOTIDE SEQUENCE [LARGE SCALE GENOMIC DNA]</scope>
    <source>
        <strain evidence="4">cv. Tanjil</strain>
        <tissue evidence="3">Whole plant</tissue>
    </source>
</reference>
<dbReference type="PANTHER" id="PTHR36381:SF1">
    <property type="entry name" value="ETHYLENE-REGULATED TRANSCRIPT 2 (ERT2)"/>
    <property type="match status" value="1"/>
</dbReference>
<dbReference type="OrthoDB" id="690172at2759"/>
<feature type="compositionally biased region" description="Pro residues" evidence="1">
    <location>
        <begin position="55"/>
        <end position="68"/>
    </location>
</feature>
<organism evidence="3 4">
    <name type="scientific">Lupinus angustifolius</name>
    <name type="common">Narrow-leaved blue lupine</name>
    <dbReference type="NCBI Taxonomy" id="3871"/>
    <lineage>
        <taxon>Eukaryota</taxon>
        <taxon>Viridiplantae</taxon>
        <taxon>Streptophyta</taxon>
        <taxon>Embryophyta</taxon>
        <taxon>Tracheophyta</taxon>
        <taxon>Spermatophyta</taxon>
        <taxon>Magnoliopsida</taxon>
        <taxon>eudicotyledons</taxon>
        <taxon>Gunneridae</taxon>
        <taxon>Pentapetalae</taxon>
        <taxon>rosids</taxon>
        <taxon>fabids</taxon>
        <taxon>Fabales</taxon>
        <taxon>Fabaceae</taxon>
        <taxon>Papilionoideae</taxon>
        <taxon>50 kb inversion clade</taxon>
        <taxon>genistoids sensu lato</taxon>
        <taxon>core genistoids</taxon>
        <taxon>Genisteae</taxon>
        <taxon>Lupinus</taxon>
    </lineage>
</organism>
<dbReference type="Gramene" id="OIW13920">
    <property type="protein sequence ID" value="OIW13920"/>
    <property type="gene ID" value="TanjilG_31809"/>
</dbReference>